<evidence type="ECO:0000256" key="10">
    <source>
        <dbReference type="ARBA" id="ARBA00022958"/>
    </source>
</evidence>
<comment type="caution">
    <text evidence="14">The sequence shown here is derived from an EMBL/GenBank/DDBJ whole genome shotgun (WGS) entry which is preliminary data.</text>
</comment>
<feature type="binding site" evidence="12">
    <location>
        <position position="255"/>
    </location>
    <ligand>
        <name>K(+)</name>
        <dbReference type="ChEBI" id="CHEBI:29103"/>
    </ligand>
</feature>
<dbReference type="EMBL" id="SIDB01000013">
    <property type="protein sequence ID" value="KAI3424300.1"/>
    <property type="molecule type" value="Genomic_DNA"/>
</dbReference>
<feature type="binding site" evidence="12">
    <location>
        <begin position="44"/>
        <end position="48"/>
    </location>
    <ligand>
        <name>substrate</name>
    </ligand>
</feature>
<dbReference type="GO" id="GO:0046872">
    <property type="term" value="F:metal ion binding"/>
    <property type="evidence" value="ECO:0007669"/>
    <property type="project" value="UniProtKB-KW"/>
</dbReference>
<feature type="binding site" evidence="12">
    <location>
        <begin position="225"/>
        <end position="230"/>
    </location>
    <ligand>
        <name>ATP</name>
        <dbReference type="ChEBI" id="CHEBI:30616"/>
    </ligand>
</feature>
<dbReference type="HAMAP" id="MF_01987">
    <property type="entry name" value="Ribokinase"/>
    <property type="match status" value="1"/>
</dbReference>
<dbReference type="EC" id="2.7.1.15" evidence="2 12"/>
<dbReference type="Pfam" id="PF00294">
    <property type="entry name" value="PfkB"/>
    <property type="match status" value="1"/>
</dbReference>
<proteinExistence type="inferred from homology"/>
<evidence type="ECO:0000256" key="4">
    <source>
        <dbReference type="ARBA" id="ARBA00022679"/>
    </source>
</evidence>
<keyword evidence="9 12" id="KW-0460">Magnesium</keyword>
<keyword evidence="10 12" id="KW-0630">Potassium</keyword>
<keyword evidence="6 12" id="KW-0547">Nucleotide-binding</keyword>
<dbReference type="GO" id="GO:0005634">
    <property type="term" value="C:nucleus"/>
    <property type="evidence" value="ECO:0007669"/>
    <property type="project" value="UniProtKB-SubCell"/>
</dbReference>
<organism evidence="14 15">
    <name type="scientific">Chlorella vulgaris</name>
    <name type="common">Green alga</name>
    <dbReference type="NCBI Taxonomy" id="3077"/>
    <lineage>
        <taxon>Eukaryota</taxon>
        <taxon>Viridiplantae</taxon>
        <taxon>Chlorophyta</taxon>
        <taxon>core chlorophytes</taxon>
        <taxon>Trebouxiophyceae</taxon>
        <taxon>Chlorellales</taxon>
        <taxon>Chlorellaceae</taxon>
        <taxon>Chlorella clade</taxon>
        <taxon>Chlorella</taxon>
    </lineage>
</organism>
<dbReference type="InterPro" id="IPR029056">
    <property type="entry name" value="Ribokinase-like"/>
</dbReference>
<comment type="similarity">
    <text evidence="12">Belongs to the carbohydrate kinase PfkB family. Ribokinase subfamily.</text>
</comment>
<evidence type="ECO:0000256" key="12">
    <source>
        <dbReference type="HAMAP-Rule" id="MF_03215"/>
    </source>
</evidence>
<dbReference type="InterPro" id="IPR017583">
    <property type="entry name" value="Tagatose/fructose_Pkinase"/>
</dbReference>
<dbReference type="GO" id="GO:0005737">
    <property type="term" value="C:cytoplasm"/>
    <property type="evidence" value="ECO:0007669"/>
    <property type="project" value="UniProtKB-SubCell"/>
</dbReference>
<feature type="binding site" evidence="12">
    <location>
        <position position="144"/>
    </location>
    <ligand>
        <name>substrate</name>
    </ligand>
</feature>
<evidence type="ECO:0000313" key="15">
    <source>
        <dbReference type="Proteomes" id="UP001055712"/>
    </source>
</evidence>
<keyword evidence="11 12" id="KW-0119">Carbohydrate metabolism</keyword>
<keyword evidence="8 12" id="KW-0067">ATP-binding</keyword>
<evidence type="ECO:0000256" key="2">
    <source>
        <dbReference type="ARBA" id="ARBA00012035"/>
    </source>
</evidence>
<feature type="binding site" evidence="12">
    <location>
        <position position="253"/>
    </location>
    <ligand>
        <name>K(+)</name>
        <dbReference type="ChEBI" id="CHEBI:29103"/>
    </ligand>
</feature>
<keyword evidence="15" id="KW-1185">Reference proteome</keyword>
<dbReference type="CDD" id="cd01174">
    <property type="entry name" value="ribokinase"/>
    <property type="match status" value="1"/>
</dbReference>
<sequence>MAVVPGKHIAVAGSVNVDLVFSLHRVPHAGETLAARGFTTHPGGKGGNQAAAAARLGCPTKLVAQVGREDPQSKMLREALQGCGVDTGLLKEVDGPCGTAVILLEEGGDNRIILHGGANMTAWQLDDAARAAISSAGAVLLQREIPERVNAEVAQLAQQAGVPVVLDAGGASTPLSPSLLRCLAVLSPNETELQGLTGMPTESEEEIVVAAQVLRGQGVDTVLVKLGARGSLLLDSEGNVWRQEACRVESVVDTTGAGDCFTAAFAVAILEGRPYREAMRFASAAAALCIQASGAMPSMPSRRQVDAALSAAAS</sequence>
<feature type="active site" description="Proton acceptor" evidence="12">
    <location>
        <position position="259"/>
    </location>
</feature>
<dbReference type="PANTHER" id="PTHR10584">
    <property type="entry name" value="SUGAR KINASE"/>
    <property type="match status" value="1"/>
</dbReference>
<reference evidence="14" key="1">
    <citation type="journal article" date="2019" name="Plant J.">
        <title>Chlorella vulgaris genome assembly and annotation reveals the molecular basis for metabolic acclimation to high light conditions.</title>
        <authorList>
            <person name="Cecchin M."/>
            <person name="Marcolungo L."/>
            <person name="Rossato M."/>
            <person name="Girolomoni L."/>
            <person name="Cosentino E."/>
            <person name="Cuine S."/>
            <person name="Li-Beisson Y."/>
            <person name="Delledonne M."/>
            <person name="Ballottari M."/>
        </authorList>
    </citation>
    <scope>NUCLEOTIDE SEQUENCE</scope>
    <source>
        <strain evidence="14">211/11P</strain>
    </source>
</reference>
<dbReference type="PRINTS" id="PR00990">
    <property type="entry name" value="RIBOKINASE"/>
</dbReference>
<comment type="similarity">
    <text evidence="1">Belongs to the carbohydrate kinase pfkB family.</text>
</comment>
<name>A0A9D4YSV5_CHLVU</name>
<evidence type="ECO:0000256" key="7">
    <source>
        <dbReference type="ARBA" id="ARBA00022777"/>
    </source>
</evidence>
<evidence type="ECO:0000256" key="1">
    <source>
        <dbReference type="ARBA" id="ARBA00005380"/>
    </source>
</evidence>
<comment type="pathway">
    <text evidence="12">Carbohydrate metabolism; D-ribose degradation; D-ribose 5-phosphate from beta-D-ribopyranose: step 2/2.</text>
</comment>
<feature type="binding site" evidence="12">
    <location>
        <position position="292"/>
    </location>
    <ligand>
        <name>K(+)</name>
        <dbReference type="ChEBI" id="CHEBI:29103"/>
    </ligand>
</feature>
<feature type="binding site" evidence="12">
    <location>
        <position position="289"/>
    </location>
    <ligand>
        <name>K(+)</name>
        <dbReference type="ChEBI" id="CHEBI:29103"/>
    </ligand>
</feature>
<dbReference type="OrthoDB" id="415590at2759"/>
<keyword evidence="7 12" id="KW-0418">Kinase</keyword>
<feature type="binding site" evidence="12">
    <location>
        <position position="259"/>
    </location>
    <ligand>
        <name>substrate</name>
    </ligand>
</feature>
<dbReference type="GO" id="GO:0005524">
    <property type="term" value="F:ATP binding"/>
    <property type="evidence" value="ECO:0007669"/>
    <property type="project" value="UniProtKB-UniRule"/>
</dbReference>
<comment type="subcellular location">
    <subcellularLocation>
        <location evidence="12">Cytoplasm</location>
    </subcellularLocation>
    <subcellularLocation>
        <location evidence="12">Nucleus</location>
    </subcellularLocation>
</comment>
<feature type="binding site" evidence="12">
    <location>
        <position position="298"/>
    </location>
    <ligand>
        <name>K(+)</name>
        <dbReference type="ChEBI" id="CHEBI:29103"/>
    </ligand>
</feature>
<feature type="binding site" evidence="12">
    <location>
        <begin position="258"/>
        <end position="259"/>
    </location>
    <ligand>
        <name>ATP</name>
        <dbReference type="ChEBI" id="CHEBI:30616"/>
    </ligand>
</feature>
<feature type="binding site" evidence="12">
    <location>
        <position position="294"/>
    </location>
    <ligand>
        <name>K(+)</name>
        <dbReference type="ChEBI" id="CHEBI:29103"/>
    </ligand>
</feature>
<accession>A0A9D4YSV5</accession>
<reference evidence="14" key="2">
    <citation type="submission" date="2020-11" db="EMBL/GenBank/DDBJ databases">
        <authorList>
            <person name="Cecchin M."/>
            <person name="Marcolungo L."/>
            <person name="Rossato M."/>
            <person name="Girolomoni L."/>
            <person name="Cosentino E."/>
            <person name="Cuine S."/>
            <person name="Li-Beisson Y."/>
            <person name="Delledonne M."/>
            <person name="Ballottari M."/>
        </authorList>
    </citation>
    <scope>NUCLEOTIDE SEQUENCE</scope>
    <source>
        <strain evidence="14">211/11P</strain>
        <tissue evidence="14">Whole cell</tissue>
    </source>
</reference>
<dbReference type="GO" id="GO:0004747">
    <property type="term" value="F:ribokinase activity"/>
    <property type="evidence" value="ECO:0007669"/>
    <property type="project" value="UniProtKB-UniRule"/>
</dbReference>
<comment type="cofactor">
    <cofactor evidence="12">
        <name>Mg(2+)</name>
        <dbReference type="ChEBI" id="CHEBI:18420"/>
    </cofactor>
    <text evidence="12">Requires a divalent cation, most likely magnesium in vivo, as an electrophilic catalyst to aid phosphoryl group transfer. It is the chelate of the metal and the nucleotide that is the actual substrate.</text>
</comment>
<evidence type="ECO:0000259" key="13">
    <source>
        <dbReference type="Pfam" id="PF00294"/>
    </source>
</evidence>
<dbReference type="InterPro" id="IPR002173">
    <property type="entry name" value="Carboh/pur_kinase_PfkB_CS"/>
</dbReference>
<dbReference type="InterPro" id="IPR011877">
    <property type="entry name" value="Ribokinase"/>
</dbReference>
<evidence type="ECO:0000256" key="9">
    <source>
        <dbReference type="ARBA" id="ARBA00022842"/>
    </source>
</evidence>
<dbReference type="AlphaFoldDB" id="A0A9D4YSV5"/>
<feature type="domain" description="Carbohydrate kinase PfkB" evidence="13">
    <location>
        <begin position="8"/>
        <end position="301"/>
    </location>
</feature>
<comment type="function">
    <text evidence="12">Catalyzes the phosphorylation of ribose at O-5 in a reaction requiring ATP and magnesium. The resulting D-ribose-5-phosphate can then be used either for sythesis of nucleotides, histidine, and tryptophan, or as a component of the pentose phosphate pathway.</text>
</comment>
<dbReference type="InterPro" id="IPR011611">
    <property type="entry name" value="PfkB_dom"/>
</dbReference>
<dbReference type="GO" id="GO:0019303">
    <property type="term" value="P:D-ribose catabolic process"/>
    <property type="evidence" value="ECO:0007669"/>
    <property type="project" value="UniProtKB-UniRule"/>
</dbReference>
<dbReference type="PIRSF" id="PIRSF000535">
    <property type="entry name" value="1PFK/6PFK/LacC"/>
    <property type="match status" value="1"/>
</dbReference>
<evidence type="ECO:0000256" key="6">
    <source>
        <dbReference type="ARBA" id="ARBA00022741"/>
    </source>
</evidence>
<gene>
    <name evidence="14" type="ORF">D9Q98_009855</name>
</gene>
<feature type="binding site" evidence="12">
    <location>
        <begin position="16"/>
        <end position="18"/>
    </location>
    <ligand>
        <name>substrate</name>
    </ligand>
</feature>
<keyword evidence="12" id="KW-0539">Nucleus</keyword>
<comment type="catalytic activity">
    <reaction evidence="12">
        <text>D-ribose + ATP = D-ribose 5-phosphate + ADP + H(+)</text>
        <dbReference type="Rhea" id="RHEA:13697"/>
        <dbReference type="ChEBI" id="CHEBI:15378"/>
        <dbReference type="ChEBI" id="CHEBI:30616"/>
        <dbReference type="ChEBI" id="CHEBI:47013"/>
        <dbReference type="ChEBI" id="CHEBI:78346"/>
        <dbReference type="ChEBI" id="CHEBI:456216"/>
        <dbReference type="EC" id="2.7.1.15"/>
    </reaction>
</comment>
<evidence type="ECO:0000256" key="5">
    <source>
        <dbReference type="ARBA" id="ARBA00022723"/>
    </source>
</evidence>
<comment type="activity regulation">
    <text evidence="12">Activated by a monovalent cation that binds near, but not in, the active site. The most likely occupant of the site in vivo is potassium. Ion binding induces a conformational change that may alter substrate affinity.</text>
</comment>
<dbReference type="PROSITE" id="PS00584">
    <property type="entry name" value="PFKB_KINASES_2"/>
    <property type="match status" value="1"/>
</dbReference>
<evidence type="ECO:0000256" key="3">
    <source>
        <dbReference type="ARBA" id="ARBA00016943"/>
    </source>
</evidence>
<evidence type="ECO:0000256" key="8">
    <source>
        <dbReference type="ARBA" id="ARBA00022840"/>
    </source>
</evidence>
<evidence type="ECO:0000313" key="14">
    <source>
        <dbReference type="EMBL" id="KAI3424300.1"/>
    </source>
</evidence>
<dbReference type="Proteomes" id="UP001055712">
    <property type="component" value="Unassembled WGS sequence"/>
</dbReference>
<protein>
    <recommendedName>
        <fullName evidence="3 12">Ribokinase</fullName>
        <shortName evidence="12">RK</shortName>
        <ecNumber evidence="2 12">2.7.1.15</ecNumber>
    </recommendedName>
</protein>
<feature type="binding site" evidence="12">
    <location>
        <position position="189"/>
    </location>
    <ligand>
        <name>ATP</name>
        <dbReference type="ChEBI" id="CHEBI:30616"/>
    </ligand>
</feature>
<dbReference type="InterPro" id="IPR002139">
    <property type="entry name" value="Ribo/fructo_kinase"/>
</dbReference>
<comment type="caution">
    <text evidence="12">Lacks conserved residue(s) required for the propagation of feature annotation.</text>
</comment>
<keyword evidence="12" id="KW-0963">Cytoplasm</keyword>
<evidence type="ECO:0000256" key="11">
    <source>
        <dbReference type="ARBA" id="ARBA00023277"/>
    </source>
</evidence>
<keyword evidence="4 12" id="KW-0808">Transferase</keyword>
<comment type="subunit">
    <text evidence="12">Homodimer.</text>
</comment>
<keyword evidence="5 12" id="KW-0479">Metal-binding</keyword>
<dbReference type="PANTHER" id="PTHR10584:SF166">
    <property type="entry name" value="RIBOKINASE"/>
    <property type="match status" value="1"/>
</dbReference>
<dbReference type="Gene3D" id="3.40.1190.20">
    <property type="match status" value="1"/>
</dbReference>
<dbReference type="SUPFAM" id="SSF53613">
    <property type="entry name" value="Ribokinase-like"/>
    <property type="match status" value="1"/>
</dbReference>